<feature type="transmembrane region" description="Helical" evidence="1">
    <location>
        <begin position="331"/>
        <end position="355"/>
    </location>
</feature>
<keyword evidence="1" id="KW-0472">Membrane</keyword>
<dbReference type="SUPFAM" id="SSF103473">
    <property type="entry name" value="MFS general substrate transporter"/>
    <property type="match status" value="1"/>
</dbReference>
<feature type="transmembrane region" description="Helical" evidence="1">
    <location>
        <begin position="184"/>
        <end position="206"/>
    </location>
</feature>
<feature type="transmembrane region" description="Helical" evidence="1">
    <location>
        <begin position="238"/>
        <end position="262"/>
    </location>
</feature>
<gene>
    <name evidence="2" type="ORF">F8E02_01050</name>
</gene>
<feature type="transmembrane region" description="Helical" evidence="1">
    <location>
        <begin position="154"/>
        <end position="172"/>
    </location>
</feature>
<dbReference type="Gene3D" id="1.20.1250.20">
    <property type="entry name" value="MFS general substrate transporter like domains"/>
    <property type="match status" value="1"/>
</dbReference>
<reference evidence="2 3" key="1">
    <citation type="submission" date="2019-10" db="EMBL/GenBank/DDBJ databases">
        <title>Isolation and characterization of Methanoculleus sp. Wushi-C6 from a hot spring well.</title>
        <authorList>
            <person name="Chen S.-C."/>
            <person name="Lan Z.-H."/>
            <person name="You Y.-T."/>
            <person name="Lai M.-C."/>
        </authorList>
    </citation>
    <scope>NUCLEOTIDE SEQUENCE [LARGE SCALE GENOMIC DNA]</scope>
    <source>
        <strain evidence="2 3">Wushi-C6</strain>
    </source>
</reference>
<dbReference type="PANTHER" id="PTHR23526">
    <property type="entry name" value="INTEGRAL MEMBRANE TRANSPORT PROTEIN-RELATED"/>
    <property type="match status" value="1"/>
</dbReference>
<dbReference type="PANTHER" id="PTHR23526:SF2">
    <property type="entry name" value="MAJOR FACILITATOR SUPERFAMILY (MFS) PROFILE DOMAIN-CONTAINING PROTEIN"/>
    <property type="match status" value="1"/>
</dbReference>
<dbReference type="RefSeq" id="WP_317063583.1">
    <property type="nucleotide sequence ID" value="NZ_WBKO01000001.1"/>
</dbReference>
<feature type="transmembrane region" description="Helical" evidence="1">
    <location>
        <begin position="82"/>
        <end position="106"/>
    </location>
</feature>
<keyword evidence="1" id="KW-0812">Transmembrane</keyword>
<feature type="transmembrane region" description="Helical" evidence="1">
    <location>
        <begin position="112"/>
        <end position="133"/>
    </location>
</feature>
<feature type="transmembrane region" description="Helical" evidence="1">
    <location>
        <begin position="367"/>
        <end position="389"/>
    </location>
</feature>
<sequence>MVFEAKESLTDEEVAHGLKLVIRDGLATQAMVTLTGGIFLVAFALQLGASNTVIGLLAAIPPLAGLLQIPSIYIVDRIQSRRLVVVTASLAARLCWIPIILIPFFLSPGQGIIVLVASIALYASFSAISHCGWNSWMRDLIPQDRLGDFFSRRLTLSTVIALVISLVAGFFIDTWNVVVPDLSAYGYSVLFLFGLIAGLIGIIFLARTPEPEMIVDGGDDSLIAAIRKPFQDLNFKNLIVFLGSWNFAVNLAAPFFTVYMLQRIGLDISVVVILGVLSQVMNIVFYRSWGRVSDRFSNKSVLAVSGPLFMLAIFAWMFVTLPGIYALTYPLLILIHILMGISLAGVSLASGNISLKMAPQGQATSYLAASTFVNSVAAGVAPILGGLFVDFFAERELIWTLIWRDPVQELVFVTLDIQQWEFFFLFAFLLGLYSLHRLTVVQEEGEAKEQEVVDELIAGVRRDMRNFSPAGGLRDLVKFPFSALRSQRKKRR</sequence>
<dbReference type="Pfam" id="PF07690">
    <property type="entry name" value="MFS_1"/>
    <property type="match status" value="1"/>
</dbReference>
<feature type="transmembrane region" description="Helical" evidence="1">
    <location>
        <begin position="417"/>
        <end position="435"/>
    </location>
</feature>
<evidence type="ECO:0000256" key="1">
    <source>
        <dbReference type="SAM" id="Phobius"/>
    </source>
</evidence>
<dbReference type="InterPro" id="IPR011701">
    <property type="entry name" value="MFS"/>
</dbReference>
<dbReference type="InterPro" id="IPR036259">
    <property type="entry name" value="MFS_trans_sf"/>
</dbReference>
<keyword evidence="3" id="KW-1185">Reference proteome</keyword>
<evidence type="ECO:0000313" key="3">
    <source>
        <dbReference type="Proteomes" id="UP001281203"/>
    </source>
</evidence>
<comment type="caution">
    <text evidence="2">The sequence shown here is derived from an EMBL/GenBank/DDBJ whole genome shotgun (WGS) entry which is preliminary data.</text>
</comment>
<proteinExistence type="predicted"/>
<dbReference type="EMBL" id="WBKO01000001">
    <property type="protein sequence ID" value="MDV2480614.1"/>
    <property type="molecule type" value="Genomic_DNA"/>
</dbReference>
<feature type="transmembrane region" description="Helical" evidence="1">
    <location>
        <begin position="301"/>
        <end position="325"/>
    </location>
</feature>
<feature type="transmembrane region" description="Helical" evidence="1">
    <location>
        <begin position="53"/>
        <end position="75"/>
    </location>
</feature>
<feature type="transmembrane region" description="Helical" evidence="1">
    <location>
        <begin position="26"/>
        <end position="47"/>
    </location>
</feature>
<feature type="transmembrane region" description="Helical" evidence="1">
    <location>
        <begin position="268"/>
        <end position="289"/>
    </location>
</feature>
<protein>
    <submittedName>
        <fullName evidence="2">MFS transporter</fullName>
    </submittedName>
</protein>
<name>A0ABU3WXT2_9EURY</name>
<organism evidence="2 3">
    <name type="scientific">Methanoculleus caldifontis</name>
    <dbReference type="NCBI Taxonomy" id="2651577"/>
    <lineage>
        <taxon>Archaea</taxon>
        <taxon>Methanobacteriati</taxon>
        <taxon>Methanobacteriota</taxon>
        <taxon>Stenosarchaea group</taxon>
        <taxon>Methanomicrobia</taxon>
        <taxon>Methanomicrobiales</taxon>
        <taxon>Methanomicrobiaceae</taxon>
        <taxon>Methanoculleus</taxon>
    </lineage>
</organism>
<dbReference type="InterPro" id="IPR052528">
    <property type="entry name" value="Sugar_transport-like"/>
</dbReference>
<accession>A0ABU3WXT2</accession>
<evidence type="ECO:0000313" key="2">
    <source>
        <dbReference type="EMBL" id="MDV2480614.1"/>
    </source>
</evidence>
<dbReference type="Proteomes" id="UP001281203">
    <property type="component" value="Unassembled WGS sequence"/>
</dbReference>
<keyword evidence="1" id="KW-1133">Transmembrane helix</keyword>